<evidence type="ECO:0000313" key="2">
    <source>
        <dbReference type="EMBL" id="PVY35200.1"/>
    </source>
</evidence>
<sequence length="357" mass="39532">MIVNKNVVQRLQRLLDQAVESGKECGCQLAVYENGELAADLCAGYTTPEGTQKVMPDTLFPVFSVGKGIFSTATHRLVEKGVLTYSARIGDLWQEFDCAVKESVLLWHILTHRGALFHTPEWQTYEELADWQTMCSRIAAMRPAWKPGTRCHYHPYTFAWLLGEPLSRADGRSLPQILKDEVIVPLKLEKEMYFGLDDDAAVRVAPVDASQVSSVDAVVRSVASPVIQRACIPSFNGIMSARAIARHYAALDAEVDGVLLLKPETVAHAAITRRAADDPVDPVDRWPRFGLGYVTHGFENDLSGLIGHGGAIGSEGLLDRRRHLALGFTKNKIDPNHPNHPLRDSIAMELGLPIRHW</sequence>
<protein>
    <submittedName>
        <fullName evidence="2">CubicO group peptidase (Beta-lactamase class C family)</fullName>
    </submittedName>
</protein>
<accession>A0A2U1AFK2</accession>
<dbReference type="InterPro" id="IPR001466">
    <property type="entry name" value="Beta-lactam-related"/>
</dbReference>
<dbReference type="AlphaFoldDB" id="A0A2U1AFK2"/>
<dbReference type="InterPro" id="IPR052907">
    <property type="entry name" value="Beta-lactamase/esterase"/>
</dbReference>
<dbReference type="EMBL" id="QEKH01000042">
    <property type="protein sequence ID" value="PVY35200.1"/>
    <property type="molecule type" value="Genomic_DNA"/>
</dbReference>
<evidence type="ECO:0000313" key="3">
    <source>
        <dbReference type="Proteomes" id="UP000245959"/>
    </source>
</evidence>
<dbReference type="OrthoDB" id="9770183at2"/>
<dbReference type="GeneID" id="78296998"/>
<dbReference type="InterPro" id="IPR012338">
    <property type="entry name" value="Beta-lactam/transpept-like"/>
</dbReference>
<name>A0A2U1AFK2_9BACT</name>
<proteinExistence type="predicted"/>
<dbReference type="RefSeq" id="WP_116885733.1">
    <property type="nucleotide sequence ID" value="NZ_CABMMC010000002.1"/>
</dbReference>
<dbReference type="PANTHER" id="PTHR43319:SF3">
    <property type="entry name" value="BETA-LACTAMASE-RELATED DOMAIN-CONTAINING PROTEIN"/>
    <property type="match status" value="1"/>
</dbReference>
<dbReference type="PANTHER" id="PTHR43319">
    <property type="entry name" value="BETA-LACTAMASE-RELATED"/>
    <property type="match status" value="1"/>
</dbReference>
<feature type="domain" description="Beta-lactamase-related" evidence="1">
    <location>
        <begin position="11"/>
        <end position="343"/>
    </location>
</feature>
<dbReference type="Gene3D" id="3.40.710.10">
    <property type="entry name" value="DD-peptidase/beta-lactamase superfamily"/>
    <property type="match status" value="1"/>
</dbReference>
<keyword evidence="3" id="KW-1185">Reference proteome</keyword>
<organism evidence="2 3">
    <name type="scientific">Victivallis vadensis</name>
    <dbReference type="NCBI Taxonomy" id="172901"/>
    <lineage>
        <taxon>Bacteria</taxon>
        <taxon>Pseudomonadati</taxon>
        <taxon>Lentisphaerota</taxon>
        <taxon>Lentisphaeria</taxon>
        <taxon>Victivallales</taxon>
        <taxon>Victivallaceae</taxon>
        <taxon>Victivallis</taxon>
    </lineage>
</organism>
<comment type="caution">
    <text evidence="2">The sequence shown here is derived from an EMBL/GenBank/DDBJ whole genome shotgun (WGS) entry which is preliminary data.</text>
</comment>
<reference evidence="2 3" key="1">
    <citation type="submission" date="2018-04" db="EMBL/GenBank/DDBJ databases">
        <title>Genomic Encyclopedia of Type Strains, Phase IV (KMG-IV): sequencing the most valuable type-strain genomes for metagenomic binning, comparative biology and taxonomic classification.</title>
        <authorList>
            <person name="Goeker M."/>
        </authorList>
    </citation>
    <scope>NUCLEOTIDE SEQUENCE [LARGE SCALE GENOMIC DNA]</scope>
    <source>
        <strain evidence="2 3">DSM 14823</strain>
    </source>
</reference>
<gene>
    <name evidence="2" type="ORF">C8D82_14227</name>
</gene>
<dbReference type="Pfam" id="PF00144">
    <property type="entry name" value="Beta-lactamase"/>
    <property type="match status" value="1"/>
</dbReference>
<dbReference type="Proteomes" id="UP000245959">
    <property type="component" value="Unassembled WGS sequence"/>
</dbReference>
<dbReference type="SUPFAM" id="SSF56601">
    <property type="entry name" value="beta-lactamase/transpeptidase-like"/>
    <property type="match status" value="1"/>
</dbReference>
<evidence type="ECO:0000259" key="1">
    <source>
        <dbReference type="Pfam" id="PF00144"/>
    </source>
</evidence>